<reference evidence="1" key="2">
    <citation type="journal article" date="2015" name="Fish Shellfish Immunol.">
        <title>Early steps in the European eel (Anguilla anguilla)-Vibrio vulnificus interaction in the gills: Role of the RtxA13 toxin.</title>
        <authorList>
            <person name="Callol A."/>
            <person name="Pajuelo D."/>
            <person name="Ebbesson L."/>
            <person name="Teles M."/>
            <person name="MacKenzie S."/>
            <person name="Amaro C."/>
        </authorList>
    </citation>
    <scope>NUCLEOTIDE SEQUENCE</scope>
</reference>
<accession>A0A0E9S3P0</accession>
<reference evidence="1" key="1">
    <citation type="submission" date="2014-11" db="EMBL/GenBank/DDBJ databases">
        <authorList>
            <person name="Amaro Gonzalez C."/>
        </authorList>
    </citation>
    <scope>NUCLEOTIDE SEQUENCE</scope>
</reference>
<name>A0A0E9S3P0_ANGAN</name>
<evidence type="ECO:0000313" key="1">
    <source>
        <dbReference type="EMBL" id="JAH36044.1"/>
    </source>
</evidence>
<organism evidence="1">
    <name type="scientific">Anguilla anguilla</name>
    <name type="common">European freshwater eel</name>
    <name type="synonym">Muraena anguilla</name>
    <dbReference type="NCBI Taxonomy" id="7936"/>
    <lineage>
        <taxon>Eukaryota</taxon>
        <taxon>Metazoa</taxon>
        <taxon>Chordata</taxon>
        <taxon>Craniata</taxon>
        <taxon>Vertebrata</taxon>
        <taxon>Euteleostomi</taxon>
        <taxon>Actinopterygii</taxon>
        <taxon>Neopterygii</taxon>
        <taxon>Teleostei</taxon>
        <taxon>Anguilliformes</taxon>
        <taxon>Anguillidae</taxon>
        <taxon>Anguilla</taxon>
    </lineage>
</organism>
<dbReference type="EMBL" id="GBXM01072533">
    <property type="protein sequence ID" value="JAH36044.1"/>
    <property type="molecule type" value="Transcribed_RNA"/>
</dbReference>
<sequence length="50" mass="5563">MTLSTEWSMKSCYTSISNLSVNLNESVHSPLTSLINKVFLPTELLLIGCF</sequence>
<proteinExistence type="predicted"/>
<dbReference type="AlphaFoldDB" id="A0A0E9S3P0"/>
<protein>
    <submittedName>
        <fullName evidence="1">Uncharacterized protein</fullName>
    </submittedName>
</protein>